<sequence>MTIQPFETVLQFWFPDQLNQGQAAIVRQWQWWFRGGMSASENERFLPLLEQAIRGDLDHWAEEPRSRLALIILLDQFSRAIYQGTAKAFAQDAKACLLALEGINVGHYSALITPWEKTFFLLPLGHSESLKKLDLAVQLVNELVQEALPEHRELLAFSASQARAHREVIARFGRQPHRNALLGRVSTPEELDYLATGQLVHTRSMPPHLSALLNDA</sequence>
<dbReference type="InterPro" id="IPR010323">
    <property type="entry name" value="DUF924"/>
</dbReference>
<dbReference type="Gene3D" id="1.25.40.10">
    <property type="entry name" value="Tetratricopeptide repeat domain"/>
    <property type="match status" value="1"/>
</dbReference>
<dbReference type="EMBL" id="JAMPKX010000003">
    <property type="protein sequence ID" value="MEP0947239.1"/>
    <property type="molecule type" value="Genomic_DNA"/>
</dbReference>
<proteinExistence type="predicted"/>
<reference evidence="1 2" key="1">
    <citation type="submission" date="2022-04" db="EMBL/GenBank/DDBJ databases">
        <title>Positive selection, recombination, and allopatry shape intraspecific diversity of widespread and dominant cyanobacteria.</title>
        <authorList>
            <person name="Wei J."/>
            <person name="Shu W."/>
            <person name="Hu C."/>
        </authorList>
    </citation>
    <scope>NUCLEOTIDE SEQUENCE [LARGE SCALE GENOMIC DNA]</scope>
    <source>
        <strain evidence="1 2">DQ-A4</strain>
    </source>
</reference>
<dbReference type="InterPro" id="IPR011990">
    <property type="entry name" value="TPR-like_helical_dom_sf"/>
</dbReference>
<dbReference type="Pfam" id="PF06041">
    <property type="entry name" value="DUF924"/>
    <property type="match status" value="1"/>
</dbReference>
<organism evidence="1 2">
    <name type="scientific">Leptolyngbya subtilissima DQ-A4</name>
    <dbReference type="NCBI Taxonomy" id="2933933"/>
    <lineage>
        <taxon>Bacteria</taxon>
        <taxon>Bacillati</taxon>
        <taxon>Cyanobacteriota</taxon>
        <taxon>Cyanophyceae</taxon>
        <taxon>Leptolyngbyales</taxon>
        <taxon>Leptolyngbyaceae</taxon>
        <taxon>Leptolyngbya group</taxon>
        <taxon>Leptolyngbya</taxon>
    </lineage>
</organism>
<evidence type="ECO:0000313" key="2">
    <source>
        <dbReference type="Proteomes" id="UP001482513"/>
    </source>
</evidence>
<protein>
    <submittedName>
        <fullName evidence="1">DUF924 domain-containing protein</fullName>
    </submittedName>
</protein>
<keyword evidence="2" id="KW-1185">Reference proteome</keyword>
<dbReference type="RefSeq" id="WP_190701688.1">
    <property type="nucleotide sequence ID" value="NZ_JAMPKX010000003.1"/>
</dbReference>
<comment type="caution">
    <text evidence="1">The sequence shown here is derived from an EMBL/GenBank/DDBJ whole genome shotgun (WGS) entry which is preliminary data.</text>
</comment>
<accession>A0ABV0K3I4</accession>
<gene>
    <name evidence="1" type="ORF">NC992_10185</name>
</gene>
<dbReference type="SUPFAM" id="SSF48452">
    <property type="entry name" value="TPR-like"/>
    <property type="match status" value="1"/>
</dbReference>
<dbReference type="Proteomes" id="UP001482513">
    <property type="component" value="Unassembled WGS sequence"/>
</dbReference>
<evidence type="ECO:0000313" key="1">
    <source>
        <dbReference type="EMBL" id="MEP0947239.1"/>
    </source>
</evidence>
<name>A0ABV0K3I4_9CYAN</name>
<dbReference type="Gene3D" id="1.20.58.320">
    <property type="entry name" value="TPR-like"/>
    <property type="match status" value="1"/>
</dbReference>